<dbReference type="InterPro" id="IPR000537">
    <property type="entry name" value="UbiA_prenyltransferase"/>
</dbReference>
<dbReference type="EMBL" id="CP001629">
    <property type="protein sequence ID" value="ACU90993.1"/>
    <property type="molecule type" value="Genomic_DNA"/>
</dbReference>
<dbReference type="UniPathway" id="UPA00079"/>
<keyword evidence="3" id="KW-0474">Menaquinone biosynthesis</keyword>
<keyword evidence="8 9" id="KW-0472">Membrane</keyword>
<evidence type="ECO:0000256" key="6">
    <source>
        <dbReference type="ARBA" id="ARBA00022692"/>
    </source>
</evidence>
<dbReference type="PANTHER" id="PTHR13929:SF0">
    <property type="entry name" value="UBIA PRENYLTRANSFERASE DOMAIN-CONTAINING PROTEIN 1"/>
    <property type="match status" value="1"/>
</dbReference>
<evidence type="ECO:0000313" key="10">
    <source>
        <dbReference type="EMBL" id="ACU90993.1"/>
    </source>
</evidence>
<organism evidence="10 11">
    <name type="scientific">Desulfomicrobium baculatum (strain DSM 4028 / VKM B-1378 / X)</name>
    <name type="common">Desulfovibrio baculatus</name>
    <dbReference type="NCBI Taxonomy" id="525897"/>
    <lineage>
        <taxon>Bacteria</taxon>
        <taxon>Pseudomonadati</taxon>
        <taxon>Thermodesulfobacteriota</taxon>
        <taxon>Desulfovibrionia</taxon>
        <taxon>Desulfovibrionales</taxon>
        <taxon>Desulfomicrobiaceae</taxon>
        <taxon>Desulfomicrobium</taxon>
    </lineage>
</organism>
<dbReference type="GO" id="GO:0042371">
    <property type="term" value="P:vitamin K biosynthetic process"/>
    <property type="evidence" value="ECO:0007669"/>
    <property type="project" value="TreeGrafter"/>
</dbReference>
<comment type="subcellular location">
    <subcellularLocation>
        <location evidence="1">Membrane</location>
        <topology evidence="1">Multi-pass membrane protein</topology>
    </subcellularLocation>
</comment>
<dbReference type="KEGG" id="dba:Dbac_2918"/>
<reference evidence="10 11" key="1">
    <citation type="journal article" date="2009" name="Stand. Genomic Sci.">
        <title>Complete genome sequence of Desulfomicrobium baculatum type strain (X).</title>
        <authorList>
            <person name="Copeland A."/>
            <person name="Spring S."/>
            <person name="Goker M."/>
            <person name="Schneider S."/>
            <person name="Lapidus A."/>
            <person name="Del Rio T.G."/>
            <person name="Tice H."/>
            <person name="Cheng J.F."/>
            <person name="Chen F."/>
            <person name="Nolan M."/>
            <person name="Bruce D."/>
            <person name="Goodwin L."/>
            <person name="Pitluck S."/>
            <person name="Ivanova N."/>
            <person name="Mavrommatis K."/>
            <person name="Ovchinnikova G."/>
            <person name="Pati A."/>
            <person name="Chen A."/>
            <person name="Palaniappan K."/>
            <person name="Land M."/>
            <person name="Hauser L."/>
            <person name="Chang Y.J."/>
            <person name="Jeffries C.C."/>
            <person name="Meincke L."/>
            <person name="Sims D."/>
            <person name="Brettin T."/>
            <person name="Detter J.C."/>
            <person name="Han C."/>
            <person name="Chain P."/>
            <person name="Bristow J."/>
            <person name="Eisen J.A."/>
            <person name="Markowitz V."/>
            <person name="Hugenholtz P."/>
            <person name="Kyrpides N.C."/>
            <person name="Klenk H.P."/>
            <person name="Lucas S."/>
        </authorList>
    </citation>
    <scope>NUCLEOTIDE SEQUENCE [LARGE SCALE GENOMIC DNA]</scope>
    <source>
        <strain evidence="11">DSM 4028 / VKM B-1378 / X</strain>
    </source>
</reference>
<keyword evidence="5 10" id="KW-0808">Transferase</keyword>
<evidence type="ECO:0000256" key="4">
    <source>
        <dbReference type="ARBA" id="ARBA00022475"/>
    </source>
</evidence>
<evidence type="ECO:0000256" key="1">
    <source>
        <dbReference type="ARBA" id="ARBA00004141"/>
    </source>
</evidence>
<protein>
    <submittedName>
        <fullName evidence="10">UbiA prenyltransferase</fullName>
    </submittedName>
</protein>
<dbReference type="InterPro" id="IPR044878">
    <property type="entry name" value="UbiA_sf"/>
</dbReference>
<feature type="transmembrane region" description="Helical" evidence="9">
    <location>
        <begin position="139"/>
        <end position="157"/>
    </location>
</feature>
<feature type="transmembrane region" description="Helical" evidence="9">
    <location>
        <begin position="169"/>
        <end position="188"/>
    </location>
</feature>
<keyword evidence="11" id="KW-1185">Reference proteome</keyword>
<dbReference type="Proteomes" id="UP000002216">
    <property type="component" value="Chromosome"/>
</dbReference>
<keyword evidence="4" id="KW-1003">Cell membrane</keyword>
<feature type="transmembrane region" description="Helical" evidence="9">
    <location>
        <begin position="293"/>
        <end position="317"/>
    </location>
</feature>
<gene>
    <name evidence="10" type="ordered locus">Dbac_2918</name>
</gene>
<keyword evidence="7 9" id="KW-1133">Transmembrane helix</keyword>
<dbReference type="GO" id="GO:0016020">
    <property type="term" value="C:membrane"/>
    <property type="evidence" value="ECO:0007669"/>
    <property type="project" value="UniProtKB-SubCell"/>
</dbReference>
<evidence type="ECO:0000313" key="11">
    <source>
        <dbReference type="Proteomes" id="UP000002216"/>
    </source>
</evidence>
<dbReference type="RefSeq" id="WP_015775082.1">
    <property type="nucleotide sequence ID" value="NC_013173.1"/>
</dbReference>
<feature type="transmembrane region" description="Helical" evidence="9">
    <location>
        <begin position="264"/>
        <end position="281"/>
    </location>
</feature>
<dbReference type="PANTHER" id="PTHR13929">
    <property type="entry name" value="1,4-DIHYDROXY-2-NAPHTHOATE OCTAPRENYLTRANSFERASE"/>
    <property type="match status" value="1"/>
</dbReference>
<evidence type="ECO:0000256" key="9">
    <source>
        <dbReference type="SAM" id="Phobius"/>
    </source>
</evidence>
<dbReference type="STRING" id="525897.Dbac_2918"/>
<dbReference type="eggNOG" id="COG1575">
    <property type="taxonomic scope" value="Bacteria"/>
</dbReference>
<dbReference type="GO" id="GO:0009234">
    <property type="term" value="P:menaquinone biosynthetic process"/>
    <property type="evidence" value="ECO:0007669"/>
    <property type="project" value="UniProtKB-UniPathway"/>
</dbReference>
<evidence type="ECO:0000256" key="5">
    <source>
        <dbReference type="ARBA" id="ARBA00022679"/>
    </source>
</evidence>
<name>C7LUS8_DESBD</name>
<feature type="transmembrane region" description="Helical" evidence="9">
    <location>
        <begin position="116"/>
        <end position="133"/>
    </location>
</feature>
<dbReference type="AlphaFoldDB" id="C7LUS8"/>
<dbReference type="HOGENOM" id="CLU_911839_0_0_7"/>
<dbReference type="Gene3D" id="1.10.357.140">
    <property type="entry name" value="UbiA prenyltransferase"/>
    <property type="match status" value="1"/>
</dbReference>
<evidence type="ECO:0000256" key="7">
    <source>
        <dbReference type="ARBA" id="ARBA00022989"/>
    </source>
</evidence>
<evidence type="ECO:0000256" key="3">
    <source>
        <dbReference type="ARBA" id="ARBA00022428"/>
    </source>
</evidence>
<sequence>MIASGNSGPSPNAKREPPGRCGMPWRAWVQAARLPSQMYIFWPLLLGQALAMGDDFSWEIVLLCHLYGLASQLYIVFANDVADIATDRRNVTFTLFSGGSRVLVDGILTRGQLGRAAILCGALSALAGVFLGIRHHNWLPLPLILIGLGLLWAYSYPPLRLSYRGGGEYLQMVGVGLVLPMIGFSAHAGTLAGLPWTLMPLMLGLSLSCAMATALPDEPSDRADGKRTHAVRFGVAASQRAILRLNALTLVWLVLAPLPGTALFLRFMLALACTGLWLVCLRLSGAQPGERGMLHFVTAQVAFCLAPMVGLTVLLLVS</sequence>
<dbReference type="CDD" id="cd13962">
    <property type="entry name" value="PT_UbiA_UBIAD1"/>
    <property type="match status" value="1"/>
</dbReference>
<comment type="pathway">
    <text evidence="2">Quinol/quinone metabolism; menaquinone biosynthesis.</text>
</comment>
<dbReference type="InterPro" id="IPR026046">
    <property type="entry name" value="UBIAD1"/>
</dbReference>
<evidence type="ECO:0000256" key="8">
    <source>
        <dbReference type="ARBA" id="ARBA00023136"/>
    </source>
</evidence>
<accession>C7LUS8</accession>
<dbReference type="Pfam" id="PF01040">
    <property type="entry name" value="UbiA"/>
    <property type="match status" value="1"/>
</dbReference>
<keyword evidence="6 9" id="KW-0812">Transmembrane</keyword>
<proteinExistence type="predicted"/>
<dbReference type="GO" id="GO:0004659">
    <property type="term" value="F:prenyltransferase activity"/>
    <property type="evidence" value="ECO:0007669"/>
    <property type="project" value="InterPro"/>
</dbReference>
<evidence type="ECO:0000256" key="2">
    <source>
        <dbReference type="ARBA" id="ARBA00004863"/>
    </source>
</evidence>